<dbReference type="InterPro" id="IPR005646">
    <property type="entry name" value="FapA"/>
</dbReference>
<dbReference type="Pfam" id="PF20250">
    <property type="entry name" value="FapA_N"/>
    <property type="match status" value="1"/>
</dbReference>
<dbReference type="EMBL" id="JBHLTR010000006">
    <property type="protein sequence ID" value="MFC0558581.1"/>
    <property type="molecule type" value="Genomic_DNA"/>
</dbReference>
<feature type="coiled-coil region" evidence="1">
    <location>
        <begin position="303"/>
        <end position="386"/>
    </location>
</feature>
<dbReference type="PANTHER" id="PTHR38032:SF1">
    <property type="entry name" value="RNA-BINDING PROTEIN KHPB N-TERMINAL DOMAIN-CONTAINING PROTEIN"/>
    <property type="match status" value="1"/>
</dbReference>
<evidence type="ECO:0000313" key="4">
    <source>
        <dbReference type="Proteomes" id="UP001589833"/>
    </source>
</evidence>
<feature type="domain" description="Flagellar Assembly Protein A N-terminal region" evidence="2">
    <location>
        <begin position="2"/>
        <end position="147"/>
    </location>
</feature>
<dbReference type="Pfam" id="PF03961">
    <property type="entry name" value="FapA"/>
    <property type="match status" value="1"/>
</dbReference>
<evidence type="ECO:0000313" key="3">
    <source>
        <dbReference type="EMBL" id="MFC0558581.1"/>
    </source>
</evidence>
<protein>
    <submittedName>
        <fullName evidence="3">DUF342 domain-containing protein</fullName>
    </submittedName>
</protein>
<comment type="caution">
    <text evidence="3">The sequence shown here is derived from an EMBL/GenBank/DDBJ whole genome shotgun (WGS) entry which is preliminary data.</text>
</comment>
<accession>A0ABV6NCX9</accession>
<sequence>MLTKESLLQFIHEHGVTYGMDNMVVAEISTDKETLKSRVKIASGKEPVQGERSYIQLIIFQKKDRPYQSVQNMNLKDFLEIPSVTVGDKVATKINATLGEPGYNVFGEEVPAKPGRDFTLRKGKNTRLDEEEECLYSLIDGQISIDKYTVHVQPTYGINSDLSLATGNISFVGNVNITGNVPTGFEVEAGGDIRVSGTVEAAKLKAGGSIFIGAGIVGQNRSFIEANGDLQTTFINEGSVVVEGAIEVAQAILHSSCTAGTTVNCTRGKGLIVGGSISAKRSIQVNEVGNDMHTKTNLFIGMHEYAIKQQKEMEAELKKAQDDLAKLGRLLKLLLDKEKETGELVGRDKLSKLKILNAFQLAKQKIDQLTEELKVYEDDESQEEEGFISFTRTIYQNVDVHFGKYRRRILSEFHRAQIALIDFEIKINTN</sequence>
<dbReference type="InterPro" id="IPR046866">
    <property type="entry name" value="FapA_N"/>
</dbReference>
<gene>
    <name evidence="3" type="ORF">ACFFH4_05910</name>
</gene>
<dbReference type="PANTHER" id="PTHR38032">
    <property type="entry name" value="POLYMERASE-RELATED"/>
    <property type="match status" value="1"/>
</dbReference>
<keyword evidence="4" id="KW-1185">Reference proteome</keyword>
<dbReference type="Proteomes" id="UP001589833">
    <property type="component" value="Unassembled WGS sequence"/>
</dbReference>
<organism evidence="3 4">
    <name type="scientific">Halalkalibacter alkalisediminis</name>
    <dbReference type="NCBI Taxonomy" id="935616"/>
    <lineage>
        <taxon>Bacteria</taxon>
        <taxon>Bacillati</taxon>
        <taxon>Bacillota</taxon>
        <taxon>Bacilli</taxon>
        <taxon>Bacillales</taxon>
        <taxon>Bacillaceae</taxon>
        <taxon>Halalkalibacter</taxon>
    </lineage>
</organism>
<proteinExistence type="predicted"/>
<dbReference type="InterPro" id="IPR046865">
    <property type="entry name" value="FapA_b_solenoid"/>
</dbReference>
<reference evidence="3 4" key="1">
    <citation type="submission" date="2024-09" db="EMBL/GenBank/DDBJ databases">
        <authorList>
            <person name="Sun Q."/>
            <person name="Mori K."/>
        </authorList>
    </citation>
    <scope>NUCLEOTIDE SEQUENCE [LARGE SCALE GENOMIC DNA]</scope>
    <source>
        <strain evidence="3 4">NCAIM B.02301</strain>
    </source>
</reference>
<evidence type="ECO:0000259" key="2">
    <source>
        <dbReference type="Pfam" id="PF20250"/>
    </source>
</evidence>
<keyword evidence="1" id="KW-0175">Coiled coil</keyword>
<evidence type="ECO:0000256" key="1">
    <source>
        <dbReference type="SAM" id="Coils"/>
    </source>
</evidence>
<dbReference type="RefSeq" id="WP_273840008.1">
    <property type="nucleotide sequence ID" value="NZ_JAQQWT010000001.1"/>
</dbReference>
<name>A0ABV6NCX9_9BACI</name>